<feature type="transmembrane region" description="Helical" evidence="1">
    <location>
        <begin position="26"/>
        <end position="46"/>
    </location>
</feature>
<reference evidence="2" key="1">
    <citation type="journal article" date="2014" name="Front. Microbiol.">
        <title>High frequency of phylogenetically diverse reductive dehalogenase-homologous genes in deep subseafloor sedimentary metagenomes.</title>
        <authorList>
            <person name="Kawai M."/>
            <person name="Futagami T."/>
            <person name="Toyoda A."/>
            <person name="Takaki Y."/>
            <person name="Nishi S."/>
            <person name="Hori S."/>
            <person name="Arai W."/>
            <person name="Tsubouchi T."/>
            <person name="Morono Y."/>
            <person name="Uchiyama I."/>
            <person name="Ito T."/>
            <person name="Fujiyama A."/>
            <person name="Inagaki F."/>
            <person name="Takami H."/>
        </authorList>
    </citation>
    <scope>NUCLEOTIDE SEQUENCE</scope>
    <source>
        <strain evidence="2">Expedition CK06-06</strain>
    </source>
</reference>
<name>X0VTH5_9ZZZZ</name>
<accession>X0VTH5</accession>
<dbReference type="EMBL" id="BARS01038342">
    <property type="protein sequence ID" value="GAG21525.1"/>
    <property type="molecule type" value="Genomic_DNA"/>
</dbReference>
<sequence>MGWISVELTMEGFFIVKGFVNFCWFIFKWGLVPGVVAAAIIVPYLYHRIDEEIRLQMESRFTQHYPTLKVSVRSAQLVEGVGIEIRGISFSRRDAIADDGATDDVLVYLEHVILDCPTDLPELLCPDVPISKVTIHRPVFRLTRRADGSWSGADLLPMPNFSKQPPEVIIEGGAVEIVD</sequence>
<comment type="caution">
    <text evidence="2">The sequence shown here is derived from an EMBL/GenBank/DDBJ whole genome shotgun (WGS) entry which is preliminary data.</text>
</comment>
<dbReference type="AlphaFoldDB" id="X0VTH5"/>
<protein>
    <submittedName>
        <fullName evidence="2">Uncharacterized protein</fullName>
    </submittedName>
</protein>
<gene>
    <name evidence="2" type="ORF">S01H1_58683</name>
</gene>
<organism evidence="2">
    <name type="scientific">marine sediment metagenome</name>
    <dbReference type="NCBI Taxonomy" id="412755"/>
    <lineage>
        <taxon>unclassified sequences</taxon>
        <taxon>metagenomes</taxon>
        <taxon>ecological metagenomes</taxon>
    </lineage>
</organism>
<keyword evidence="1" id="KW-1133">Transmembrane helix</keyword>
<feature type="non-terminal residue" evidence="2">
    <location>
        <position position="179"/>
    </location>
</feature>
<keyword evidence="1" id="KW-0472">Membrane</keyword>
<keyword evidence="1" id="KW-0812">Transmembrane</keyword>
<proteinExistence type="predicted"/>
<evidence type="ECO:0000256" key="1">
    <source>
        <dbReference type="SAM" id="Phobius"/>
    </source>
</evidence>
<evidence type="ECO:0000313" key="2">
    <source>
        <dbReference type="EMBL" id="GAG21525.1"/>
    </source>
</evidence>